<evidence type="ECO:0000313" key="8">
    <source>
        <dbReference type="EMBL" id="MBE9404772.1"/>
    </source>
</evidence>
<keyword evidence="1" id="KW-1003">Cell membrane</keyword>
<feature type="transmembrane region" description="Helical" evidence="6">
    <location>
        <begin position="104"/>
        <end position="125"/>
    </location>
</feature>
<evidence type="ECO:0000256" key="6">
    <source>
        <dbReference type="SAM" id="Phobius"/>
    </source>
</evidence>
<feature type="compositionally biased region" description="Basic and acidic residues" evidence="5">
    <location>
        <begin position="7"/>
        <end position="99"/>
    </location>
</feature>
<dbReference type="InterPro" id="IPR010445">
    <property type="entry name" value="LapA_dom"/>
</dbReference>
<proteinExistence type="predicted"/>
<dbReference type="EMBL" id="JADEYR010000014">
    <property type="protein sequence ID" value="MBE9404772.1"/>
    <property type="molecule type" value="Genomic_DNA"/>
</dbReference>
<dbReference type="RefSeq" id="WP_193866515.1">
    <property type="nucleotide sequence ID" value="NZ_JADEYR010000014.1"/>
</dbReference>
<evidence type="ECO:0000259" key="7">
    <source>
        <dbReference type="Pfam" id="PF06305"/>
    </source>
</evidence>
<keyword evidence="3 6" id="KW-1133">Transmembrane helix</keyword>
<organism evidence="8 9">
    <name type="scientific">Brachybacterium epidermidis</name>
    <dbReference type="NCBI Taxonomy" id="2781983"/>
    <lineage>
        <taxon>Bacteria</taxon>
        <taxon>Bacillati</taxon>
        <taxon>Actinomycetota</taxon>
        <taxon>Actinomycetes</taxon>
        <taxon>Micrococcales</taxon>
        <taxon>Dermabacteraceae</taxon>
        <taxon>Brachybacterium</taxon>
    </lineage>
</organism>
<evidence type="ECO:0000256" key="3">
    <source>
        <dbReference type="ARBA" id="ARBA00022989"/>
    </source>
</evidence>
<evidence type="ECO:0000256" key="4">
    <source>
        <dbReference type="ARBA" id="ARBA00023136"/>
    </source>
</evidence>
<name>A0ABR9W2Y7_9MICO</name>
<keyword evidence="9" id="KW-1185">Reference proteome</keyword>
<comment type="caution">
    <text evidence="8">The sequence shown here is derived from an EMBL/GenBank/DDBJ whole genome shotgun (WGS) entry which is preliminary data.</text>
</comment>
<gene>
    <name evidence="8" type="ORF">IOE58_11465</name>
</gene>
<feature type="transmembrane region" description="Helical" evidence="6">
    <location>
        <begin position="145"/>
        <end position="168"/>
    </location>
</feature>
<dbReference type="Proteomes" id="UP000644727">
    <property type="component" value="Unassembled WGS sequence"/>
</dbReference>
<feature type="domain" description="Lipopolysaccharide assembly protein A" evidence="7">
    <location>
        <begin position="126"/>
        <end position="187"/>
    </location>
</feature>
<sequence length="189" mass="21526">MSTGSDPRGRDHLDRPVTRGPESDRGTYPDDRPRDLDRRDEPRRSEDRPRDERQDADRRDLDRSELNRRDADRDLDRDHREAPTARDPHDPALDAEPRSGGKTAAVWLSLILGAIVLILLLIFVIQNNVTATFQYFNAEFDLPLGVAMLLAAIAGALVMALVGSVRMIQMGLTIRKLRRQQERIQRAVR</sequence>
<keyword evidence="2 6" id="KW-0812">Transmembrane</keyword>
<reference evidence="8 9" key="1">
    <citation type="submission" date="2020-10" db="EMBL/GenBank/DDBJ databases">
        <title>Draft genome and description of Brachybacterium epidermidis sp nov.</title>
        <authorList>
            <person name="Boxberger M."/>
            <person name="La Scola B."/>
        </authorList>
    </citation>
    <scope>NUCLEOTIDE SEQUENCE [LARGE SCALE GENOMIC DNA]</scope>
    <source>
        <strain evidence="8 9">Marseille-Q2903</strain>
    </source>
</reference>
<evidence type="ECO:0000313" key="9">
    <source>
        <dbReference type="Proteomes" id="UP000644727"/>
    </source>
</evidence>
<dbReference type="Pfam" id="PF06305">
    <property type="entry name" value="LapA_dom"/>
    <property type="match status" value="1"/>
</dbReference>
<evidence type="ECO:0000256" key="1">
    <source>
        <dbReference type="ARBA" id="ARBA00022475"/>
    </source>
</evidence>
<accession>A0ABR9W2Y7</accession>
<protein>
    <submittedName>
        <fullName evidence="8">DUF1049 domain-containing protein</fullName>
    </submittedName>
</protein>
<evidence type="ECO:0000256" key="5">
    <source>
        <dbReference type="SAM" id="MobiDB-lite"/>
    </source>
</evidence>
<evidence type="ECO:0000256" key="2">
    <source>
        <dbReference type="ARBA" id="ARBA00022692"/>
    </source>
</evidence>
<feature type="region of interest" description="Disordered" evidence="5">
    <location>
        <begin position="1"/>
        <end position="99"/>
    </location>
</feature>
<keyword evidence="4 6" id="KW-0472">Membrane</keyword>